<keyword evidence="1" id="KW-1133">Transmembrane helix</keyword>
<evidence type="ECO:0000313" key="3">
    <source>
        <dbReference type="Proteomes" id="UP000189055"/>
    </source>
</evidence>
<keyword evidence="2" id="KW-0614">Plasmid</keyword>
<feature type="transmembrane region" description="Helical" evidence="1">
    <location>
        <begin position="79"/>
        <end position="98"/>
    </location>
</feature>
<dbReference type="AlphaFoldDB" id="A0A1U9LIM8"/>
<dbReference type="KEGG" id="aper:A0U91_14620"/>
<evidence type="ECO:0000256" key="1">
    <source>
        <dbReference type="SAM" id="Phobius"/>
    </source>
</evidence>
<reference evidence="2 3" key="1">
    <citation type="submission" date="2016-03" db="EMBL/GenBank/DDBJ databases">
        <title>Acetic acid bacteria sequencing.</title>
        <authorList>
            <person name="Brandt J."/>
            <person name="Jakob F."/>
            <person name="Vogel R.F."/>
        </authorList>
    </citation>
    <scope>NUCLEOTIDE SEQUENCE [LARGE SCALE GENOMIC DNA]</scope>
    <source>
        <strain evidence="2 3">TMW2.1084</strain>
        <plasmid evidence="3">pac1084_1</plasmid>
    </source>
</reference>
<organism evidence="2 3">
    <name type="scientific">Acetobacter persici</name>
    <dbReference type="NCBI Taxonomy" id="1076596"/>
    <lineage>
        <taxon>Bacteria</taxon>
        <taxon>Pseudomonadati</taxon>
        <taxon>Pseudomonadota</taxon>
        <taxon>Alphaproteobacteria</taxon>
        <taxon>Acetobacterales</taxon>
        <taxon>Acetobacteraceae</taxon>
        <taxon>Acetobacter</taxon>
    </lineage>
</organism>
<gene>
    <name evidence="2" type="ORF">A0U91_14620</name>
</gene>
<feature type="transmembrane region" description="Helical" evidence="1">
    <location>
        <begin position="364"/>
        <end position="383"/>
    </location>
</feature>
<dbReference type="Proteomes" id="UP000189055">
    <property type="component" value="Plasmid pAC1084_1"/>
</dbReference>
<feature type="transmembrane region" description="Helical" evidence="1">
    <location>
        <begin position="331"/>
        <end position="352"/>
    </location>
</feature>
<dbReference type="EMBL" id="CP014688">
    <property type="protein sequence ID" value="AQT06258.1"/>
    <property type="molecule type" value="Genomic_DNA"/>
</dbReference>
<dbReference type="RefSeq" id="WP_077931892.1">
    <property type="nucleotide sequence ID" value="NZ_CP014688.1"/>
</dbReference>
<evidence type="ECO:0000313" key="2">
    <source>
        <dbReference type="EMBL" id="AQT06258.1"/>
    </source>
</evidence>
<geneLocation type="plasmid" evidence="3">
    <name>pac1084_1</name>
</geneLocation>
<accession>A0A1U9LIM8</accession>
<proteinExistence type="predicted"/>
<protein>
    <submittedName>
        <fullName evidence="2">Uncharacterized protein</fullName>
    </submittedName>
</protein>
<sequence length="440" mass="48850">MCKSGAGEGRGYLPWITVITFVYLVFELSFNARLLDVIGAGGSTNAVKNIEDWGRILSGMAVTILIWGNFIMPRRSLSVVARIVLMAVSCVICVKSVYTLEKKLVTHFVDISSGQQRKEAVAINFVVGGVQDGSIDLSGFPLVVGPKASASDKQMMAILPFYVLSLKNVDLKISSGIKTAIHNAIVRNSVNSQKLFDDGYKPFVNRMHDTFKDYSRLEGERVKGASYRRHMIDVFGYVPASPYYRFSDFFASAGIQHKAKESLGIDNATFSIPPDLTPYTFRSDLWPKVIGYRTDDIFANQIDHPAKDYESGGSRELVGRNGMEAMVAPPVALFFSVLGALTHIFKSVNYLLRWRLPELRFRKTILIGSLLGIAAFVGCRQNAIVDTNLYQTMAASVCAYYPYGSLMSQAFTWLIKMQAVFYPLNEMVRNTLLFGLTFGA</sequence>
<keyword evidence="1" id="KW-0812">Transmembrane</keyword>
<feature type="transmembrane region" description="Helical" evidence="1">
    <location>
        <begin position="12"/>
        <end position="33"/>
    </location>
</feature>
<keyword evidence="1" id="KW-0472">Membrane</keyword>
<feature type="transmembrane region" description="Helical" evidence="1">
    <location>
        <begin position="53"/>
        <end position="72"/>
    </location>
</feature>
<feature type="transmembrane region" description="Helical" evidence="1">
    <location>
        <begin position="403"/>
        <end position="424"/>
    </location>
</feature>
<name>A0A1U9LIM8_9PROT</name>